<keyword evidence="10 11" id="KW-0807">Transducer</keyword>
<keyword evidence="8 12" id="KW-0472">Membrane</keyword>
<dbReference type="Pfam" id="PF13853">
    <property type="entry name" value="7tm_4"/>
    <property type="match status" value="1"/>
</dbReference>
<dbReference type="SUPFAM" id="SSF81321">
    <property type="entry name" value="Family A G protein-coupled receptor-like"/>
    <property type="match status" value="1"/>
</dbReference>
<dbReference type="OMA" id="PFCGLKV"/>
<feature type="transmembrane region" description="Helical" evidence="12">
    <location>
        <begin position="268"/>
        <end position="287"/>
    </location>
</feature>
<evidence type="ECO:0000313" key="15">
    <source>
        <dbReference type="Proteomes" id="UP000240080"/>
    </source>
</evidence>
<keyword evidence="9 11" id="KW-0675">Receptor</keyword>
<proteinExistence type="inferred from homology"/>
<comment type="similarity">
    <text evidence="11">Belongs to the G-protein coupled receptor 1 family.</text>
</comment>
<dbReference type="GeneTree" id="ENSGT00940000164050"/>
<evidence type="ECO:0000256" key="3">
    <source>
        <dbReference type="ARBA" id="ARBA00022606"/>
    </source>
</evidence>
<feature type="domain" description="G-protein coupled receptors family 1 profile" evidence="13">
    <location>
        <begin position="39"/>
        <end position="285"/>
    </location>
</feature>
<evidence type="ECO:0000256" key="8">
    <source>
        <dbReference type="ARBA" id="ARBA00023136"/>
    </source>
</evidence>
<dbReference type="AlphaFoldDB" id="A0A2R8ZGT5"/>
<name>A0A2R8ZGT5_PANPA</name>
<keyword evidence="12" id="KW-1003">Cell membrane</keyword>
<feature type="transmembrane region" description="Helical" evidence="12">
    <location>
        <begin position="139"/>
        <end position="162"/>
    </location>
</feature>
<keyword evidence="7 11" id="KW-0297">G-protein coupled receptor</keyword>
<accession>A0A2R8ZGT5</accession>
<dbReference type="STRING" id="9597.ENSPPAP00000002908"/>
<keyword evidence="5 12" id="KW-0552">Olfaction</keyword>
<dbReference type="PROSITE" id="PS50262">
    <property type="entry name" value="G_PROTEIN_RECEP_F1_2"/>
    <property type="match status" value="1"/>
</dbReference>
<evidence type="ECO:0000259" key="13">
    <source>
        <dbReference type="PROSITE" id="PS50262"/>
    </source>
</evidence>
<keyword evidence="6 12" id="KW-1133">Transmembrane helix</keyword>
<feature type="transmembrane region" description="Helical" evidence="12">
    <location>
        <begin position="60"/>
        <end position="80"/>
    </location>
</feature>
<evidence type="ECO:0000256" key="1">
    <source>
        <dbReference type="ARBA" id="ARBA00002936"/>
    </source>
</evidence>
<dbReference type="InterPro" id="IPR000725">
    <property type="entry name" value="Olfact_rcpt"/>
</dbReference>
<evidence type="ECO:0000256" key="4">
    <source>
        <dbReference type="ARBA" id="ARBA00022692"/>
    </source>
</evidence>
<evidence type="ECO:0000256" key="6">
    <source>
        <dbReference type="ARBA" id="ARBA00022989"/>
    </source>
</evidence>
<evidence type="ECO:0000256" key="5">
    <source>
        <dbReference type="ARBA" id="ARBA00022725"/>
    </source>
</evidence>
<evidence type="ECO:0000256" key="11">
    <source>
        <dbReference type="RuleBase" id="RU000688"/>
    </source>
</evidence>
<keyword evidence="4 11" id="KW-0812">Transmembrane</keyword>
<sequence length="305" mass="34153">MVATNNVTEIIFVGFSQNWSEQRVISVMFLLMYTAVVLGNGLIVVTILASKVLTSPMYFFLSYLSFVEICYCSVTAPKLIFDSFIKRKVISLKGCLTQMFSLHFFGGTEAFLLMVMAYDRYVAICKPLHYMAIMNQRMCGLLVGLAWGGGLLHSVGQTFLIFQLPFCGPNIMDHYFCDVHPVLELACADTFFISLLIITNGGSISVVSFFVLMAFYLIILHFLRSHNLEGQHKALSTCASHVTVVDLFFIPCSLVYIRPCVTLPADKIVAVFYTVVTPLLNPVIYSFRNAEVKNAMRRFIGGKVI</sequence>
<protein>
    <recommendedName>
        <fullName evidence="12">Olfactory receptor</fullName>
    </recommendedName>
</protein>
<dbReference type="Ensembl" id="ENSPPAT00000013670.1">
    <property type="protein sequence ID" value="ENSPPAP00000002908.1"/>
    <property type="gene ID" value="ENSPPAG00000012546.1"/>
</dbReference>
<reference evidence="14" key="2">
    <citation type="submission" date="2025-08" db="UniProtKB">
        <authorList>
            <consortium name="Ensembl"/>
        </authorList>
    </citation>
    <scope>IDENTIFICATION</scope>
</reference>
<evidence type="ECO:0000313" key="14">
    <source>
        <dbReference type="Ensembl" id="ENSPPAP00000002908.1"/>
    </source>
</evidence>
<comment type="function">
    <text evidence="1">Odorant receptor.</text>
</comment>
<feature type="transmembrane region" description="Helical" evidence="12">
    <location>
        <begin position="191"/>
        <end position="222"/>
    </location>
</feature>
<dbReference type="InterPro" id="IPR017452">
    <property type="entry name" value="GPCR_Rhodpsn_7TM"/>
</dbReference>
<dbReference type="InterPro" id="IPR000276">
    <property type="entry name" value="GPCR_Rhodpsn"/>
</dbReference>
<dbReference type="PRINTS" id="PR00245">
    <property type="entry name" value="OLFACTORYR"/>
</dbReference>
<dbReference type="CDD" id="cd15939">
    <property type="entry name" value="7tmA_OR4A-like"/>
    <property type="match status" value="1"/>
</dbReference>
<dbReference type="FunFam" id="1.20.1070.10:FF:000007">
    <property type="entry name" value="Olfactory receptor"/>
    <property type="match status" value="1"/>
</dbReference>
<organism evidence="14 15">
    <name type="scientific">Pan paniscus</name>
    <name type="common">Pygmy chimpanzee</name>
    <name type="synonym">Bonobo</name>
    <dbReference type="NCBI Taxonomy" id="9597"/>
    <lineage>
        <taxon>Eukaryota</taxon>
        <taxon>Metazoa</taxon>
        <taxon>Chordata</taxon>
        <taxon>Craniata</taxon>
        <taxon>Vertebrata</taxon>
        <taxon>Euteleostomi</taxon>
        <taxon>Mammalia</taxon>
        <taxon>Eutheria</taxon>
        <taxon>Euarchontoglires</taxon>
        <taxon>Primates</taxon>
        <taxon>Haplorrhini</taxon>
        <taxon>Catarrhini</taxon>
        <taxon>Hominidae</taxon>
        <taxon>Pan</taxon>
    </lineage>
</organism>
<reference evidence="14 15" key="1">
    <citation type="journal article" date="2012" name="Nature">
        <title>The bonobo genome compared with the chimpanzee and human genomes.</title>
        <authorList>
            <person name="Prufer K."/>
            <person name="Munch K."/>
            <person name="Hellmann I."/>
            <person name="Akagi K."/>
            <person name="Miller J.R."/>
            <person name="Walenz B."/>
            <person name="Koren S."/>
            <person name="Sutton G."/>
            <person name="Kodira C."/>
            <person name="Winer R."/>
            <person name="Knight J.R."/>
            <person name="Mullikin J.C."/>
            <person name="Meader S.J."/>
            <person name="Ponting C.P."/>
            <person name="Lunter G."/>
            <person name="Higashino S."/>
            <person name="Hobolth A."/>
            <person name="Dutheil J."/>
            <person name="Karakoc E."/>
            <person name="Alkan C."/>
            <person name="Sajjadian S."/>
            <person name="Catacchio C.R."/>
            <person name="Ventura M."/>
            <person name="Marques-Bonet T."/>
            <person name="Eichler E.E."/>
            <person name="Andre C."/>
            <person name="Atencia R."/>
            <person name="Mugisha L."/>
            <person name="Junhold J."/>
            <person name="Patterson N."/>
            <person name="Siebauer M."/>
            <person name="Good J.M."/>
            <person name="Fischer A."/>
            <person name="Ptak S.E."/>
            <person name="Lachmann M."/>
            <person name="Symer D.E."/>
            <person name="Mailund T."/>
            <person name="Schierup M.H."/>
            <person name="Andres A.M."/>
            <person name="Kelso J."/>
            <person name="Paabo S."/>
        </authorList>
    </citation>
    <scope>NUCLEOTIDE SEQUENCE [LARGE SCALE GENOMIC DNA]</scope>
</reference>
<dbReference type="OrthoDB" id="10017003at2759"/>
<dbReference type="EMBL" id="AJFE02050065">
    <property type="status" value="NOT_ANNOTATED_CDS"/>
    <property type="molecule type" value="Genomic_DNA"/>
</dbReference>
<evidence type="ECO:0000256" key="12">
    <source>
        <dbReference type="RuleBase" id="RU363047"/>
    </source>
</evidence>
<evidence type="ECO:0000256" key="10">
    <source>
        <dbReference type="ARBA" id="ARBA00023224"/>
    </source>
</evidence>
<comment type="subcellular location">
    <subcellularLocation>
        <location evidence="12">Cell membrane</location>
        <topology evidence="12">Multi-pass membrane protein</topology>
    </subcellularLocation>
    <subcellularLocation>
        <location evidence="2">Membrane</location>
        <topology evidence="2">Multi-pass membrane protein</topology>
    </subcellularLocation>
</comment>
<dbReference type="GO" id="GO:0004930">
    <property type="term" value="F:G protein-coupled receptor activity"/>
    <property type="evidence" value="ECO:0007669"/>
    <property type="project" value="UniProtKB-KW"/>
</dbReference>
<evidence type="ECO:0000256" key="7">
    <source>
        <dbReference type="ARBA" id="ARBA00023040"/>
    </source>
</evidence>
<dbReference type="InterPro" id="IPR050427">
    <property type="entry name" value="Olfactory_Receptors"/>
</dbReference>
<dbReference type="Proteomes" id="UP000240080">
    <property type="component" value="Chromosome 11"/>
</dbReference>
<gene>
    <name evidence="14" type="primary">OR4X1</name>
</gene>
<dbReference type="GO" id="GO:0005886">
    <property type="term" value="C:plasma membrane"/>
    <property type="evidence" value="ECO:0007669"/>
    <property type="project" value="UniProtKB-SubCell"/>
</dbReference>
<reference evidence="14" key="3">
    <citation type="submission" date="2025-09" db="UniProtKB">
        <authorList>
            <consortium name="Ensembl"/>
        </authorList>
    </citation>
    <scope>IDENTIFICATION</scope>
</reference>
<evidence type="ECO:0000256" key="2">
    <source>
        <dbReference type="ARBA" id="ARBA00004141"/>
    </source>
</evidence>
<dbReference type="KEGG" id="pps:100993343"/>
<dbReference type="GO" id="GO:0004984">
    <property type="term" value="F:olfactory receptor activity"/>
    <property type="evidence" value="ECO:0007669"/>
    <property type="project" value="InterPro"/>
</dbReference>
<dbReference type="PANTHER" id="PTHR48002">
    <property type="entry name" value="OLFACTORY RECEPTOR"/>
    <property type="match status" value="1"/>
</dbReference>
<keyword evidence="15" id="KW-1185">Reference proteome</keyword>
<dbReference type="PROSITE" id="PS00237">
    <property type="entry name" value="G_PROTEIN_RECEP_F1_1"/>
    <property type="match status" value="1"/>
</dbReference>
<feature type="transmembrane region" description="Helical" evidence="12">
    <location>
        <begin position="234"/>
        <end position="256"/>
    </location>
</feature>
<dbReference type="Gene3D" id="1.20.1070.10">
    <property type="entry name" value="Rhodopsin 7-helix transmembrane proteins"/>
    <property type="match status" value="1"/>
</dbReference>
<keyword evidence="3 12" id="KW-0716">Sensory transduction</keyword>
<evidence type="ECO:0000256" key="9">
    <source>
        <dbReference type="ARBA" id="ARBA00023170"/>
    </source>
</evidence>
<dbReference type="PRINTS" id="PR00237">
    <property type="entry name" value="GPCRRHODOPSN"/>
</dbReference>
<feature type="transmembrane region" description="Helical" evidence="12">
    <location>
        <begin position="100"/>
        <end position="118"/>
    </location>
</feature>
<feature type="transmembrane region" description="Helical" evidence="12">
    <location>
        <begin position="24"/>
        <end position="48"/>
    </location>
</feature>